<keyword evidence="2" id="KW-0547">Nucleotide-binding</keyword>
<dbReference type="AlphaFoldDB" id="A0A1W1CAW1"/>
<accession>A0A1W1CAW1</accession>
<dbReference type="HAMAP" id="MF_00020">
    <property type="entry name" value="Acetate_kinase"/>
    <property type="match status" value="1"/>
</dbReference>
<evidence type="ECO:0000256" key="4">
    <source>
        <dbReference type="ARBA" id="ARBA00022840"/>
    </source>
</evidence>
<dbReference type="PIRSF" id="PIRSF000722">
    <property type="entry name" value="Acetate_prop_kin"/>
    <property type="match status" value="1"/>
</dbReference>
<evidence type="ECO:0000256" key="3">
    <source>
        <dbReference type="ARBA" id="ARBA00022777"/>
    </source>
</evidence>
<dbReference type="PANTHER" id="PTHR21060:SF15">
    <property type="entry name" value="ACETATE KINASE-RELATED"/>
    <property type="match status" value="1"/>
</dbReference>
<dbReference type="InterPro" id="IPR004372">
    <property type="entry name" value="Ac/propionate_kinase"/>
</dbReference>
<keyword evidence="1 5" id="KW-0808">Transferase</keyword>
<evidence type="ECO:0000256" key="1">
    <source>
        <dbReference type="ARBA" id="ARBA00022679"/>
    </source>
</evidence>
<dbReference type="Pfam" id="PF00871">
    <property type="entry name" value="Acetate_kinase"/>
    <property type="match status" value="1"/>
</dbReference>
<protein>
    <submittedName>
        <fullName evidence="5">Acetate kinase</fullName>
        <ecNumber evidence="5">2.7.2.1</ecNumber>
    </submittedName>
</protein>
<dbReference type="GO" id="GO:0005524">
    <property type="term" value="F:ATP binding"/>
    <property type="evidence" value="ECO:0007669"/>
    <property type="project" value="UniProtKB-KW"/>
</dbReference>
<proteinExistence type="inferred from homology"/>
<sequence>MQVAVINSGSSTLKFKLFAMPSGRVLHEQLLEFEAGDTIEQEIERIDVDFSQVDLIGHRVVHGGEKFVQPVLIDDAVIADIEALIPLAPLHNSANLAGIKSIQRRFAHIPQVAVFDTAFHSSLQKEAYIYALPYALYEKEQIRRYGFHGSSHSYLLKATAKKLNKKPEKTNIITLHLGNGASVCAIKNGKSIDTSMGFTPLEGLVMGTRCGDIDPAIIPYLEQKLGYSAKEIDRLLNRESGLRGLCGESDVRTILEAKDEKSKLAIDIMVRRIQKYIGAYMVLLEDVDAIVFSGGIGEHSAYIKERVMENKIIGNIEAFVIATDEELEIANEAFRIGMEFALESDSRSIL</sequence>
<keyword evidence="4" id="KW-0067">ATP-binding</keyword>
<dbReference type="SUPFAM" id="SSF53067">
    <property type="entry name" value="Actin-like ATPase domain"/>
    <property type="match status" value="2"/>
</dbReference>
<dbReference type="EMBL" id="FPHH01000069">
    <property type="protein sequence ID" value="SFV63000.1"/>
    <property type="molecule type" value="Genomic_DNA"/>
</dbReference>
<evidence type="ECO:0000313" key="5">
    <source>
        <dbReference type="EMBL" id="SFV63000.1"/>
    </source>
</evidence>
<reference evidence="5" key="1">
    <citation type="submission" date="2016-10" db="EMBL/GenBank/DDBJ databases">
        <authorList>
            <person name="de Groot N.N."/>
        </authorList>
    </citation>
    <scope>NUCLEOTIDE SEQUENCE</scope>
</reference>
<dbReference type="InterPro" id="IPR043129">
    <property type="entry name" value="ATPase_NBD"/>
</dbReference>
<dbReference type="PANTHER" id="PTHR21060">
    <property type="entry name" value="ACETATE KINASE"/>
    <property type="match status" value="1"/>
</dbReference>
<dbReference type="NCBIfam" id="TIGR00016">
    <property type="entry name" value="ackA"/>
    <property type="match status" value="1"/>
</dbReference>
<organism evidence="5">
    <name type="scientific">hydrothermal vent metagenome</name>
    <dbReference type="NCBI Taxonomy" id="652676"/>
    <lineage>
        <taxon>unclassified sequences</taxon>
        <taxon>metagenomes</taxon>
        <taxon>ecological metagenomes</taxon>
    </lineage>
</organism>
<name>A0A1W1CAW1_9ZZZZ</name>
<dbReference type="Gene3D" id="3.30.420.40">
    <property type="match status" value="2"/>
</dbReference>
<dbReference type="GO" id="GO:0006083">
    <property type="term" value="P:acetate metabolic process"/>
    <property type="evidence" value="ECO:0007669"/>
    <property type="project" value="TreeGrafter"/>
</dbReference>
<keyword evidence="3 5" id="KW-0418">Kinase</keyword>
<dbReference type="InterPro" id="IPR023865">
    <property type="entry name" value="Aliphatic_acid_kinase_CS"/>
</dbReference>
<dbReference type="PROSITE" id="PS01076">
    <property type="entry name" value="ACETATE_KINASE_2"/>
    <property type="match status" value="1"/>
</dbReference>
<dbReference type="EC" id="2.7.2.1" evidence="5"/>
<evidence type="ECO:0000256" key="2">
    <source>
        <dbReference type="ARBA" id="ARBA00022741"/>
    </source>
</evidence>
<gene>
    <name evidence="5" type="ORF">MNB_SM-5-787</name>
</gene>
<dbReference type="GO" id="GO:0008776">
    <property type="term" value="F:acetate kinase activity"/>
    <property type="evidence" value="ECO:0007669"/>
    <property type="project" value="UniProtKB-EC"/>
</dbReference>
<dbReference type="InterPro" id="IPR000890">
    <property type="entry name" value="Aliphatic_acid_kin_short-chain"/>
</dbReference>
<dbReference type="PRINTS" id="PR00471">
    <property type="entry name" value="ACETATEKNASE"/>
</dbReference>
<dbReference type="CDD" id="cd24010">
    <property type="entry name" value="ASKHA_NBD_AcK_PK"/>
    <property type="match status" value="1"/>
</dbReference>